<name>A0AAV4NYS7_CAEEX</name>
<dbReference type="EMBL" id="BPLR01003898">
    <property type="protein sequence ID" value="GIX89926.1"/>
    <property type="molecule type" value="Genomic_DNA"/>
</dbReference>
<dbReference type="Proteomes" id="UP001054945">
    <property type="component" value="Unassembled WGS sequence"/>
</dbReference>
<comment type="caution">
    <text evidence="1">The sequence shown here is derived from an EMBL/GenBank/DDBJ whole genome shotgun (WGS) entry which is preliminary data.</text>
</comment>
<evidence type="ECO:0000313" key="1">
    <source>
        <dbReference type="EMBL" id="GIX89926.1"/>
    </source>
</evidence>
<feature type="non-terminal residue" evidence="1">
    <location>
        <position position="67"/>
    </location>
</feature>
<evidence type="ECO:0000313" key="2">
    <source>
        <dbReference type="Proteomes" id="UP001054945"/>
    </source>
</evidence>
<keyword evidence="2" id="KW-1185">Reference proteome</keyword>
<accession>A0AAV4NYS7</accession>
<sequence>MANNPLQMVSNAKSYKHQVRVSSNIREIFAKECRKFLQCVWECSRYTVWNEDHQLDAEPNKTDLANR</sequence>
<organism evidence="1 2">
    <name type="scientific">Caerostris extrusa</name>
    <name type="common">Bark spider</name>
    <name type="synonym">Caerostris bankana</name>
    <dbReference type="NCBI Taxonomy" id="172846"/>
    <lineage>
        <taxon>Eukaryota</taxon>
        <taxon>Metazoa</taxon>
        <taxon>Ecdysozoa</taxon>
        <taxon>Arthropoda</taxon>
        <taxon>Chelicerata</taxon>
        <taxon>Arachnida</taxon>
        <taxon>Araneae</taxon>
        <taxon>Araneomorphae</taxon>
        <taxon>Entelegynae</taxon>
        <taxon>Araneoidea</taxon>
        <taxon>Araneidae</taxon>
        <taxon>Caerostris</taxon>
    </lineage>
</organism>
<reference evidence="1 2" key="1">
    <citation type="submission" date="2021-06" db="EMBL/GenBank/DDBJ databases">
        <title>Caerostris extrusa draft genome.</title>
        <authorList>
            <person name="Kono N."/>
            <person name="Arakawa K."/>
        </authorList>
    </citation>
    <scope>NUCLEOTIDE SEQUENCE [LARGE SCALE GENOMIC DNA]</scope>
</reference>
<proteinExistence type="predicted"/>
<gene>
    <name evidence="1" type="ORF">CEXT_638551</name>
</gene>
<dbReference type="AlphaFoldDB" id="A0AAV4NYS7"/>
<protein>
    <submittedName>
        <fullName evidence="1">Uncharacterized protein</fullName>
    </submittedName>
</protein>